<gene>
    <name evidence="2" type="ORF">ACFQ63_17590</name>
</gene>
<evidence type="ECO:0000256" key="1">
    <source>
        <dbReference type="SAM" id="MobiDB-lite"/>
    </source>
</evidence>
<feature type="region of interest" description="Disordered" evidence="1">
    <location>
        <begin position="150"/>
        <end position="171"/>
    </location>
</feature>
<reference evidence="2 3" key="1">
    <citation type="submission" date="2024-09" db="EMBL/GenBank/DDBJ databases">
        <title>The Natural Products Discovery Center: Release of the First 8490 Sequenced Strains for Exploring Actinobacteria Biosynthetic Diversity.</title>
        <authorList>
            <person name="Kalkreuter E."/>
            <person name="Kautsar S.A."/>
            <person name="Yang D."/>
            <person name="Bader C.D."/>
            <person name="Teijaro C.N."/>
            <person name="Fluegel L."/>
            <person name="Davis C.M."/>
            <person name="Simpson J.R."/>
            <person name="Lauterbach L."/>
            <person name="Steele A.D."/>
            <person name="Gui C."/>
            <person name="Meng S."/>
            <person name="Li G."/>
            <person name="Viehrig K."/>
            <person name="Ye F."/>
            <person name="Su P."/>
            <person name="Kiefer A.F."/>
            <person name="Nichols A."/>
            <person name="Cepeda A.J."/>
            <person name="Yan W."/>
            <person name="Fan B."/>
            <person name="Jiang Y."/>
            <person name="Adhikari A."/>
            <person name="Zheng C.-J."/>
            <person name="Schuster L."/>
            <person name="Cowan T.M."/>
            <person name="Smanski M.J."/>
            <person name="Chevrette M.G."/>
            <person name="De Carvalho L.P.S."/>
            <person name="Shen B."/>
        </authorList>
    </citation>
    <scope>NUCLEOTIDE SEQUENCE [LARGE SCALE GENOMIC DNA]</scope>
    <source>
        <strain evidence="2 3">NPDC056472</strain>
    </source>
</reference>
<accession>A0ABW6IWK0</accession>
<evidence type="ECO:0000313" key="3">
    <source>
        <dbReference type="Proteomes" id="UP001600424"/>
    </source>
</evidence>
<dbReference type="RefSeq" id="WP_386251831.1">
    <property type="nucleotide sequence ID" value="NZ_JBHTRV010000012.1"/>
</dbReference>
<proteinExistence type="predicted"/>
<feature type="compositionally biased region" description="Low complexity" evidence="1">
    <location>
        <begin position="222"/>
        <end position="234"/>
    </location>
</feature>
<dbReference type="EMBL" id="JBHTRV010000012">
    <property type="protein sequence ID" value="MFE5981507.1"/>
    <property type="molecule type" value="Genomic_DNA"/>
</dbReference>
<name>A0ABW6IWK0_STRWE</name>
<feature type="compositionally biased region" description="Polar residues" evidence="1">
    <location>
        <begin position="235"/>
        <end position="249"/>
    </location>
</feature>
<feature type="compositionally biased region" description="Basic and acidic residues" evidence="1">
    <location>
        <begin position="471"/>
        <end position="484"/>
    </location>
</feature>
<organism evidence="2 3">
    <name type="scientific">Streptomyces wedmorensis</name>
    <dbReference type="NCBI Taxonomy" id="43759"/>
    <lineage>
        <taxon>Bacteria</taxon>
        <taxon>Bacillati</taxon>
        <taxon>Actinomycetota</taxon>
        <taxon>Actinomycetes</taxon>
        <taxon>Kitasatosporales</taxon>
        <taxon>Streptomycetaceae</taxon>
        <taxon>Streptomyces</taxon>
    </lineage>
</organism>
<feature type="region of interest" description="Disordered" evidence="1">
    <location>
        <begin position="183"/>
        <end position="505"/>
    </location>
</feature>
<comment type="caution">
    <text evidence="2">The sequence shown here is derived from an EMBL/GenBank/DDBJ whole genome shotgun (WGS) entry which is preliminary data.</text>
</comment>
<feature type="compositionally biased region" description="Gly residues" evidence="1">
    <location>
        <begin position="355"/>
        <end position="366"/>
    </location>
</feature>
<feature type="compositionally biased region" description="Pro residues" evidence="1">
    <location>
        <begin position="285"/>
        <end position="305"/>
    </location>
</feature>
<feature type="compositionally biased region" description="Gly residues" evidence="1">
    <location>
        <begin position="390"/>
        <end position="425"/>
    </location>
</feature>
<protein>
    <submittedName>
        <fullName evidence="2">Uncharacterized protein</fullName>
    </submittedName>
</protein>
<evidence type="ECO:0000313" key="2">
    <source>
        <dbReference type="EMBL" id="MFE5981507.1"/>
    </source>
</evidence>
<sequence>MIPSDGGDGGGGVGGTDFRGMSHQQMLTWLNEASSFYVGDAAGVLSTTGTKLTEIADRLVDRMKDMDWEGEAEKAFSEWTLAVAKSTSDLGTYSSDGAYWMEGNASAIAAAASAIPRYVSYESAKANLEAALKYRNDPDSQTIAREARTASDELATIEGKERANQQAAAAEMERLSATYQWSSTQMSGMQPPTFPPPPGAFVPDAKSRYGGDSEYIGSYPQSSDRSTGSDSGTTQNNRSQPDTRTTPDTNVVPPSGDPTGPTHVIRPEVRPEVPVDLGIDSVETLPPPTTTGPQTPNPGGPPPITRPDGGTPPIVPPMGVPPTTGKGGPGPMGPTGPVTGGTRNQLPNSLRGMPGPLGGTREGISGGKPVPHTQGRPQTGIPRSTVIGNEPGGRNGTGMGRGPMGGGHGMGGPMGGAAGQNGISGGRRLAGETGGVVGGKAQRAGTAGGTGAARPFTPGGSGLVRGGTPQSREREEQNGERPDYLVEDEETWQQGNRRVAPPVID</sequence>
<dbReference type="Proteomes" id="UP001600424">
    <property type="component" value="Unassembled WGS sequence"/>
</dbReference>
<keyword evidence="3" id="KW-1185">Reference proteome</keyword>